<evidence type="ECO:0000256" key="9">
    <source>
        <dbReference type="ARBA" id="ARBA00023212"/>
    </source>
</evidence>
<evidence type="ECO:0000256" key="4">
    <source>
        <dbReference type="ARBA" id="ARBA00008952"/>
    </source>
</evidence>
<gene>
    <name evidence="14" type="ORF">Clacol_001463</name>
</gene>
<dbReference type="Proteomes" id="UP001050691">
    <property type="component" value="Unassembled WGS sequence"/>
</dbReference>
<keyword evidence="13" id="KW-0175">Coiled coil</keyword>
<evidence type="ECO:0000256" key="5">
    <source>
        <dbReference type="ARBA" id="ARBA00016329"/>
    </source>
</evidence>
<evidence type="ECO:0000313" key="15">
    <source>
        <dbReference type="Proteomes" id="UP001050691"/>
    </source>
</evidence>
<dbReference type="Pfam" id="PF08287">
    <property type="entry name" value="DASH_Spc19"/>
    <property type="match status" value="1"/>
</dbReference>
<evidence type="ECO:0000256" key="2">
    <source>
        <dbReference type="ARBA" id="ARBA00004186"/>
    </source>
</evidence>
<evidence type="ECO:0000256" key="3">
    <source>
        <dbReference type="ARBA" id="ARBA00004629"/>
    </source>
</evidence>
<evidence type="ECO:0000256" key="8">
    <source>
        <dbReference type="ARBA" id="ARBA00022838"/>
    </source>
</evidence>
<dbReference type="GO" id="GO:0042729">
    <property type="term" value="C:DASH complex"/>
    <property type="evidence" value="ECO:0007669"/>
    <property type="project" value="InterPro"/>
</dbReference>
<feature type="coiled-coil region" evidence="13">
    <location>
        <begin position="102"/>
        <end position="168"/>
    </location>
</feature>
<keyword evidence="9" id="KW-0206">Cytoskeleton</keyword>
<proteinExistence type="inferred from homology"/>
<evidence type="ECO:0000256" key="11">
    <source>
        <dbReference type="ARBA" id="ARBA00023328"/>
    </source>
</evidence>
<sequence>MYRPSTAFNAKPRESVFISGPVRHEDDSLSNQFIEACVSAAQESCDKLYDAQCSLRRGVSDLPRKAKILRNERLFLLINESHAEMCRTQLAEEIGPQIIELAEKSEKGVQQLERKANLLRTKLEAAKLNRNSVPSKDMKKLEAMIKAREALEKEVQALGKEIETLEMHLE</sequence>
<dbReference type="AlphaFoldDB" id="A0AAV5A1A6"/>
<protein>
    <recommendedName>
        <fullName evidence="5">DASH complex subunit SPC19</fullName>
    </recommendedName>
    <alternativeName>
        <fullName evidence="12">Outer kinetochore protein SPC19</fullName>
    </alternativeName>
</protein>
<keyword evidence="15" id="KW-1185">Reference proteome</keyword>
<keyword evidence="11" id="KW-0137">Centromere</keyword>
<evidence type="ECO:0000256" key="1">
    <source>
        <dbReference type="ARBA" id="ARBA00004123"/>
    </source>
</evidence>
<dbReference type="PANTHER" id="PTHR28262">
    <property type="entry name" value="DASH COMPLEX SUBUNIT SPC19"/>
    <property type="match status" value="1"/>
</dbReference>
<dbReference type="InterPro" id="IPR013251">
    <property type="entry name" value="DASH_Spc19"/>
</dbReference>
<evidence type="ECO:0000256" key="6">
    <source>
        <dbReference type="ARBA" id="ARBA00022454"/>
    </source>
</evidence>
<comment type="subcellular location">
    <subcellularLocation>
        <location evidence="3">Chromosome</location>
        <location evidence="3">Centromere</location>
        <location evidence="3">Kinetochore</location>
    </subcellularLocation>
    <subcellularLocation>
        <location evidence="2">Cytoplasm</location>
        <location evidence="2">Cytoskeleton</location>
        <location evidence="2">Spindle</location>
    </subcellularLocation>
    <subcellularLocation>
        <location evidence="1">Nucleus</location>
    </subcellularLocation>
</comment>
<evidence type="ECO:0000256" key="7">
    <source>
        <dbReference type="ARBA" id="ARBA00022490"/>
    </source>
</evidence>
<organism evidence="14 15">
    <name type="scientific">Clathrus columnatus</name>
    <dbReference type="NCBI Taxonomy" id="1419009"/>
    <lineage>
        <taxon>Eukaryota</taxon>
        <taxon>Fungi</taxon>
        <taxon>Dikarya</taxon>
        <taxon>Basidiomycota</taxon>
        <taxon>Agaricomycotina</taxon>
        <taxon>Agaricomycetes</taxon>
        <taxon>Phallomycetidae</taxon>
        <taxon>Phallales</taxon>
        <taxon>Clathraceae</taxon>
        <taxon>Clathrus</taxon>
    </lineage>
</organism>
<comment type="caution">
    <text evidence="14">The sequence shown here is derived from an EMBL/GenBank/DDBJ whole genome shotgun (WGS) entry which is preliminary data.</text>
</comment>
<accession>A0AAV5A1A6</accession>
<keyword evidence="7" id="KW-0963">Cytoplasm</keyword>
<reference evidence="14" key="1">
    <citation type="submission" date="2021-10" db="EMBL/GenBank/DDBJ databases">
        <title>De novo Genome Assembly of Clathrus columnatus (Basidiomycota, Fungi) Using Illumina and Nanopore Sequence Data.</title>
        <authorList>
            <person name="Ogiso-Tanaka E."/>
            <person name="Itagaki H."/>
            <person name="Hosoya T."/>
            <person name="Hosaka K."/>
        </authorList>
    </citation>
    <scope>NUCLEOTIDE SEQUENCE</scope>
    <source>
        <strain evidence="14">MO-923</strain>
    </source>
</reference>
<dbReference type="EMBL" id="BPWL01000002">
    <property type="protein sequence ID" value="GJJ07263.1"/>
    <property type="molecule type" value="Genomic_DNA"/>
</dbReference>
<keyword evidence="6" id="KW-0158">Chromosome</keyword>
<keyword evidence="10" id="KW-0539">Nucleus</keyword>
<keyword evidence="8" id="KW-0995">Kinetochore</keyword>
<name>A0AAV5A1A6_9AGAM</name>
<dbReference type="GO" id="GO:0008608">
    <property type="term" value="P:attachment of spindle microtubules to kinetochore"/>
    <property type="evidence" value="ECO:0007669"/>
    <property type="project" value="InterPro"/>
</dbReference>
<dbReference type="GO" id="GO:0005876">
    <property type="term" value="C:spindle microtubule"/>
    <property type="evidence" value="ECO:0007669"/>
    <property type="project" value="InterPro"/>
</dbReference>
<evidence type="ECO:0000313" key="14">
    <source>
        <dbReference type="EMBL" id="GJJ07263.1"/>
    </source>
</evidence>
<dbReference type="PANTHER" id="PTHR28262:SF1">
    <property type="entry name" value="DASH COMPLEX SUBUNIT SPC19"/>
    <property type="match status" value="1"/>
</dbReference>
<evidence type="ECO:0000256" key="12">
    <source>
        <dbReference type="ARBA" id="ARBA00032583"/>
    </source>
</evidence>
<comment type="similarity">
    <text evidence="4">Belongs to the DASH complex SPC19 family.</text>
</comment>
<evidence type="ECO:0000256" key="13">
    <source>
        <dbReference type="SAM" id="Coils"/>
    </source>
</evidence>
<evidence type="ECO:0000256" key="10">
    <source>
        <dbReference type="ARBA" id="ARBA00023242"/>
    </source>
</evidence>